<dbReference type="SUPFAM" id="SSF50978">
    <property type="entry name" value="WD40 repeat-like"/>
    <property type="match status" value="1"/>
</dbReference>
<dbReference type="InterPro" id="IPR001680">
    <property type="entry name" value="WD40_rpt"/>
</dbReference>
<dbReference type="VEuPathDB" id="VectorBase:ACON2_042268"/>
<proteinExistence type="predicted"/>
<evidence type="ECO:0000256" key="4">
    <source>
        <dbReference type="SAM" id="MobiDB-lite"/>
    </source>
</evidence>
<dbReference type="GO" id="GO:0005737">
    <property type="term" value="C:cytoplasm"/>
    <property type="evidence" value="ECO:0007669"/>
    <property type="project" value="TreeGrafter"/>
</dbReference>
<evidence type="ECO:0000256" key="1">
    <source>
        <dbReference type="ARBA" id="ARBA00022574"/>
    </source>
</evidence>
<dbReference type="PANTHER" id="PTHR15574:SF39">
    <property type="entry name" value="DDB1- AND CUL4-ASSOCIATED FACTOR 6"/>
    <property type="match status" value="1"/>
</dbReference>
<dbReference type="Gene3D" id="2.130.10.10">
    <property type="entry name" value="YVTN repeat-like/Quinoprotein amine dehydrogenase"/>
    <property type="match status" value="1"/>
</dbReference>
<dbReference type="GO" id="GO:0080008">
    <property type="term" value="C:Cul4-RING E3 ubiquitin ligase complex"/>
    <property type="evidence" value="ECO:0007669"/>
    <property type="project" value="TreeGrafter"/>
</dbReference>
<evidence type="ECO:0000256" key="3">
    <source>
        <dbReference type="PROSITE-ProRule" id="PRU00221"/>
    </source>
</evidence>
<dbReference type="PROSITE" id="PS50294">
    <property type="entry name" value="WD_REPEATS_REGION"/>
    <property type="match status" value="1"/>
</dbReference>
<feature type="region of interest" description="Disordered" evidence="4">
    <location>
        <begin position="427"/>
        <end position="461"/>
    </location>
</feature>
<dbReference type="AlphaFoldDB" id="A0A8W7PW28"/>
<dbReference type="InterPro" id="IPR045151">
    <property type="entry name" value="DCAF8"/>
</dbReference>
<organism evidence="5">
    <name type="scientific">Anopheles coluzzii</name>
    <name type="common">African malaria mosquito</name>
    <dbReference type="NCBI Taxonomy" id="1518534"/>
    <lineage>
        <taxon>Eukaryota</taxon>
        <taxon>Metazoa</taxon>
        <taxon>Ecdysozoa</taxon>
        <taxon>Arthropoda</taxon>
        <taxon>Hexapoda</taxon>
        <taxon>Insecta</taxon>
        <taxon>Pterygota</taxon>
        <taxon>Neoptera</taxon>
        <taxon>Endopterygota</taxon>
        <taxon>Diptera</taxon>
        <taxon>Nematocera</taxon>
        <taxon>Culicoidea</taxon>
        <taxon>Culicidae</taxon>
        <taxon>Anophelinae</taxon>
        <taxon>Anopheles</taxon>
    </lineage>
</organism>
<keyword evidence="2" id="KW-0677">Repeat</keyword>
<evidence type="ECO:0008006" key="6">
    <source>
        <dbReference type="Google" id="ProtNLM"/>
    </source>
</evidence>
<protein>
    <recommendedName>
        <fullName evidence="6">WD repeat-containing protein 55 homolog</fullName>
    </recommendedName>
</protein>
<feature type="compositionally biased region" description="Gly residues" evidence="4">
    <location>
        <begin position="427"/>
        <end position="439"/>
    </location>
</feature>
<dbReference type="InterPro" id="IPR036322">
    <property type="entry name" value="WD40_repeat_dom_sf"/>
</dbReference>
<name>A0A8W7PW28_ANOCL</name>
<dbReference type="EnsemblMetazoa" id="ACOM038573-RA">
    <property type="protein sequence ID" value="ACOM038573-PA.1"/>
    <property type="gene ID" value="ACOM038573"/>
</dbReference>
<evidence type="ECO:0000256" key="2">
    <source>
        <dbReference type="ARBA" id="ARBA00022737"/>
    </source>
</evidence>
<dbReference type="PANTHER" id="PTHR15574">
    <property type="entry name" value="WD REPEAT DOMAIN-CONTAINING FAMILY"/>
    <property type="match status" value="1"/>
</dbReference>
<dbReference type="Proteomes" id="UP000075882">
    <property type="component" value="Unassembled WGS sequence"/>
</dbReference>
<dbReference type="Pfam" id="PF00400">
    <property type="entry name" value="WD40"/>
    <property type="match status" value="3"/>
</dbReference>
<evidence type="ECO:0000313" key="5">
    <source>
        <dbReference type="EnsemblMetazoa" id="ACOM038573-PA.1"/>
    </source>
</evidence>
<reference evidence="5" key="1">
    <citation type="submission" date="2022-08" db="UniProtKB">
        <authorList>
            <consortium name="EnsemblMetazoa"/>
        </authorList>
    </citation>
    <scope>IDENTIFICATION</scope>
</reference>
<dbReference type="SMART" id="SM00320">
    <property type="entry name" value="WD40"/>
    <property type="match status" value="6"/>
</dbReference>
<keyword evidence="1 3" id="KW-0853">WD repeat</keyword>
<dbReference type="PROSITE" id="PS50082">
    <property type="entry name" value="WD_REPEATS_2"/>
    <property type="match status" value="1"/>
</dbReference>
<accession>A0A8W7PW28</accession>
<feature type="repeat" description="WD" evidence="3">
    <location>
        <begin position="48"/>
        <end position="78"/>
    </location>
</feature>
<dbReference type="InterPro" id="IPR015943">
    <property type="entry name" value="WD40/YVTN_repeat-like_dom_sf"/>
</dbReference>
<sequence>MPHRGKQTLFRDLLDGPRTEPARYRSRLQRDAKNSLAQLQRLERWKEIKAHSGCVNTLSWSTDGQLLLSGSDDQYIAISNPFTGQQQRTKTRHRANIFSARFLPQSDNRVVVSCAGDGTVLYTNLNQATGEETHASGHFGCHNTGTTYEVLTVPTEPRSFMSCGEDGTIRLYDLRRVSHCYKAHCRENILIAGPGAITAMALAPVSLHYIAAGNAAGCVRIYDRRYLAVKGANDTPSERHTAAVKVFTIPAFEDRTYRVTSLEYDRCEQQLLVNYSSDHLYLFDVANHEGVGEAGCRKPAARTLIKEATFWGDDFVMSGSDCGSIFAWDRYTGKNVMLVTADQHVVNCVRPHPTLPILASSGIDYDIKVWMPLAQECNFSEEVASKLMKRNAVMLEETRDIITVPASFMIRMLACMHTLRNRQDGVGGGGGADGGGAGGADADAGAANEHNADTESDASEG</sequence>
<dbReference type="GO" id="GO:0045944">
    <property type="term" value="P:positive regulation of transcription by RNA polymerase II"/>
    <property type="evidence" value="ECO:0007669"/>
    <property type="project" value="TreeGrafter"/>
</dbReference>